<comment type="subcellular location">
    <subcellularLocation>
        <location evidence="1">Endomembrane system</location>
    </subcellularLocation>
</comment>
<feature type="transmembrane region" description="Helical" evidence="7">
    <location>
        <begin position="61"/>
        <end position="81"/>
    </location>
</feature>
<evidence type="ECO:0000256" key="2">
    <source>
        <dbReference type="ARBA" id="ARBA00022676"/>
    </source>
</evidence>
<feature type="transmembrane region" description="Helical" evidence="7">
    <location>
        <begin position="28"/>
        <end position="49"/>
    </location>
</feature>
<dbReference type="Pfam" id="PF03552">
    <property type="entry name" value="Cellulose_synt"/>
    <property type="match status" value="1"/>
</dbReference>
<evidence type="ECO:0000256" key="4">
    <source>
        <dbReference type="ARBA" id="ARBA00022692"/>
    </source>
</evidence>
<keyword evidence="9" id="KW-1185">Reference proteome</keyword>
<keyword evidence="6 7" id="KW-0472">Membrane</keyword>
<proteinExistence type="predicted"/>
<keyword evidence="2" id="KW-0328">Glycosyltransferase</keyword>
<evidence type="ECO:0000256" key="3">
    <source>
        <dbReference type="ARBA" id="ARBA00022679"/>
    </source>
</evidence>
<gene>
    <name evidence="8" type="ORF">ES332_A09G233600v1</name>
</gene>
<protein>
    <submittedName>
        <fullName evidence="8">Uncharacterized protein</fullName>
    </submittedName>
</protein>
<dbReference type="GO" id="GO:0012505">
    <property type="term" value="C:endomembrane system"/>
    <property type="evidence" value="ECO:0007669"/>
    <property type="project" value="UniProtKB-SubCell"/>
</dbReference>
<dbReference type="Proteomes" id="UP000322667">
    <property type="component" value="Chromosome A09"/>
</dbReference>
<organism evidence="8 9">
    <name type="scientific">Gossypium tomentosum</name>
    <name type="common">Hawaiian cotton</name>
    <name type="synonym">Gossypium sandvicense</name>
    <dbReference type="NCBI Taxonomy" id="34277"/>
    <lineage>
        <taxon>Eukaryota</taxon>
        <taxon>Viridiplantae</taxon>
        <taxon>Streptophyta</taxon>
        <taxon>Embryophyta</taxon>
        <taxon>Tracheophyta</taxon>
        <taxon>Spermatophyta</taxon>
        <taxon>Magnoliopsida</taxon>
        <taxon>eudicotyledons</taxon>
        <taxon>Gunneridae</taxon>
        <taxon>Pentapetalae</taxon>
        <taxon>rosids</taxon>
        <taxon>malvids</taxon>
        <taxon>Malvales</taxon>
        <taxon>Malvaceae</taxon>
        <taxon>Malvoideae</taxon>
        <taxon>Gossypium</taxon>
    </lineage>
</organism>
<dbReference type="GO" id="GO:0016760">
    <property type="term" value="F:cellulose synthase (UDP-forming) activity"/>
    <property type="evidence" value="ECO:0007669"/>
    <property type="project" value="InterPro"/>
</dbReference>
<evidence type="ECO:0000256" key="6">
    <source>
        <dbReference type="ARBA" id="ARBA00023136"/>
    </source>
</evidence>
<dbReference type="EMBL" id="CM017618">
    <property type="protein sequence ID" value="TYI11823.1"/>
    <property type="molecule type" value="Genomic_DNA"/>
</dbReference>
<evidence type="ECO:0000256" key="1">
    <source>
        <dbReference type="ARBA" id="ARBA00004308"/>
    </source>
</evidence>
<accession>A0A5D2P7K2</accession>
<keyword evidence="3" id="KW-0808">Transferase</keyword>
<dbReference type="AlphaFoldDB" id="A0A5D2P7K2"/>
<evidence type="ECO:0000256" key="5">
    <source>
        <dbReference type="ARBA" id="ARBA00022989"/>
    </source>
</evidence>
<dbReference type="GO" id="GO:0030244">
    <property type="term" value="P:cellulose biosynthetic process"/>
    <property type="evidence" value="ECO:0007669"/>
    <property type="project" value="InterPro"/>
</dbReference>
<sequence>MPLTIIIVTLLAVVIGISRQIYSVIPQWTQLFGGLFFAFWVLCHMYPFAKGLMGRRGRVPTIIYVWAGLLAICISLLYVTLNPPGDQPGDAVVL</sequence>
<keyword evidence="5 7" id="KW-1133">Transmembrane helix</keyword>
<evidence type="ECO:0000256" key="7">
    <source>
        <dbReference type="SAM" id="Phobius"/>
    </source>
</evidence>
<evidence type="ECO:0000313" key="8">
    <source>
        <dbReference type="EMBL" id="TYI11823.1"/>
    </source>
</evidence>
<name>A0A5D2P7K2_GOSTO</name>
<evidence type="ECO:0000313" key="9">
    <source>
        <dbReference type="Proteomes" id="UP000322667"/>
    </source>
</evidence>
<keyword evidence="4 7" id="KW-0812">Transmembrane</keyword>
<dbReference type="GO" id="GO:0016020">
    <property type="term" value="C:membrane"/>
    <property type="evidence" value="ECO:0007669"/>
    <property type="project" value="InterPro"/>
</dbReference>
<dbReference type="InterPro" id="IPR005150">
    <property type="entry name" value="Cellulose_synth"/>
</dbReference>
<reference evidence="8 9" key="1">
    <citation type="submission" date="2019-07" db="EMBL/GenBank/DDBJ databases">
        <title>WGS assembly of Gossypium tomentosum.</title>
        <authorList>
            <person name="Chen Z.J."/>
            <person name="Sreedasyam A."/>
            <person name="Ando A."/>
            <person name="Song Q."/>
            <person name="De L."/>
            <person name="Hulse-Kemp A."/>
            <person name="Ding M."/>
            <person name="Ye W."/>
            <person name="Kirkbride R."/>
            <person name="Jenkins J."/>
            <person name="Plott C."/>
            <person name="Lovell J."/>
            <person name="Lin Y.-M."/>
            <person name="Vaughn R."/>
            <person name="Liu B."/>
            <person name="Li W."/>
            <person name="Simpson S."/>
            <person name="Scheffler B."/>
            <person name="Saski C."/>
            <person name="Grover C."/>
            <person name="Hu G."/>
            <person name="Conover J."/>
            <person name="Carlson J."/>
            <person name="Shu S."/>
            <person name="Boston L."/>
            <person name="Williams M."/>
            <person name="Peterson D."/>
            <person name="Mcgee K."/>
            <person name="Jones D."/>
            <person name="Wendel J."/>
            <person name="Stelly D."/>
            <person name="Grimwood J."/>
            <person name="Schmutz J."/>
        </authorList>
    </citation>
    <scope>NUCLEOTIDE SEQUENCE [LARGE SCALE GENOMIC DNA]</scope>
    <source>
        <strain evidence="8">7179.01</strain>
    </source>
</reference>